<dbReference type="AlphaFoldDB" id="A0AA40B8N4"/>
<dbReference type="Proteomes" id="UP001172102">
    <property type="component" value="Unassembled WGS sequence"/>
</dbReference>
<evidence type="ECO:0000313" key="2">
    <source>
        <dbReference type="EMBL" id="KAK0729656.1"/>
    </source>
</evidence>
<feature type="region of interest" description="Disordered" evidence="1">
    <location>
        <begin position="116"/>
        <end position="176"/>
    </location>
</feature>
<gene>
    <name evidence="2" type="ORF">B0H67DRAFT_650961</name>
</gene>
<name>A0AA40B8N4_9PEZI</name>
<reference evidence="2" key="1">
    <citation type="submission" date="2023-06" db="EMBL/GenBank/DDBJ databases">
        <title>Genome-scale phylogeny and comparative genomics of the fungal order Sordariales.</title>
        <authorList>
            <consortium name="Lawrence Berkeley National Laboratory"/>
            <person name="Hensen N."/>
            <person name="Bonometti L."/>
            <person name="Westerberg I."/>
            <person name="Brannstrom I.O."/>
            <person name="Guillou S."/>
            <person name="Cros-Aarteil S."/>
            <person name="Calhoun S."/>
            <person name="Haridas S."/>
            <person name="Kuo A."/>
            <person name="Mondo S."/>
            <person name="Pangilinan J."/>
            <person name="Riley R."/>
            <person name="Labutti K."/>
            <person name="Andreopoulos B."/>
            <person name="Lipzen A."/>
            <person name="Chen C."/>
            <person name="Yanf M."/>
            <person name="Daum C."/>
            <person name="Ng V."/>
            <person name="Clum A."/>
            <person name="Steindorff A."/>
            <person name="Ohm R."/>
            <person name="Martin F."/>
            <person name="Silar P."/>
            <person name="Natvig D."/>
            <person name="Lalanne C."/>
            <person name="Gautier V."/>
            <person name="Ament-Velasquez S.L."/>
            <person name="Kruys A."/>
            <person name="Hutchinson M.I."/>
            <person name="Powell A.J."/>
            <person name="Barry K."/>
            <person name="Miller A.N."/>
            <person name="Grigoriev I.V."/>
            <person name="Debuchy R."/>
            <person name="Gladieux P."/>
            <person name="Thoren M.H."/>
            <person name="Johannesson H."/>
        </authorList>
    </citation>
    <scope>NUCLEOTIDE SEQUENCE</scope>
    <source>
        <strain evidence="2">SMH4607-1</strain>
    </source>
</reference>
<proteinExistence type="predicted"/>
<accession>A0AA40B8N4</accession>
<sequence length="217" mass="24725">MALQDGYKWYAGLEQRPARQPPFSTSEDGEVVVPPGDRFCALIVGYDESGQPVLCPRTKPIKLHRQLRFHVRKHDRDGSATSPVIMESASTAPLTKEKDEFVTEYYRQLRAYLEAPEGNDKSEKAPPAFPSGFRPRKRDEGQPASNQIQPSASGHEQPISLNHADNPTDSQLLHDQPLPNYCEEQMAALIAVREHLEELDRKVEDGDHRTEYWWDFM</sequence>
<keyword evidence="3" id="KW-1185">Reference proteome</keyword>
<evidence type="ECO:0000313" key="3">
    <source>
        <dbReference type="Proteomes" id="UP001172102"/>
    </source>
</evidence>
<organism evidence="2 3">
    <name type="scientific">Lasiosphaeris hirsuta</name>
    <dbReference type="NCBI Taxonomy" id="260670"/>
    <lineage>
        <taxon>Eukaryota</taxon>
        <taxon>Fungi</taxon>
        <taxon>Dikarya</taxon>
        <taxon>Ascomycota</taxon>
        <taxon>Pezizomycotina</taxon>
        <taxon>Sordariomycetes</taxon>
        <taxon>Sordariomycetidae</taxon>
        <taxon>Sordariales</taxon>
        <taxon>Lasiosphaeriaceae</taxon>
        <taxon>Lasiosphaeris</taxon>
    </lineage>
</organism>
<protein>
    <submittedName>
        <fullName evidence="2">Uncharacterized protein</fullName>
    </submittedName>
</protein>
<feature type="compositionally biased region" description="Polar residues" evidence="1">
    <location>
        <begin position="143"/>
        <end position="173"/>
    </location>
</feature>
<dbReference type="EMBL" id="JAUKUA010000001">
    <property type="protein sequence ID" value="KAK0729656.1"/>
    <property type="molecule type" value="Genomic_DNA"/>
</dbReference>
<evidence type="ECO:0000256" key="1">
    <source>
        <dbReference type="SAM" id="MobiDB-lite"/>
    </source>
</evidence>
<comment type="caution">
    <text evidence="2">The sequence shown here is derived from an EMBL/GenBank/DDBJ whole genome shotgun (WGS) entry which is preliminary data.</text>
</comment>